<dbReference type="SUPFAM" id="SSF56973">
    <property type="entry name" value="Aerolisin/ETX pore-forming domain"/>
    <property type="match status" value="1"/>
</dbReference>
<dbReference type="Proteomes" id="UP000016923">
    <property type="component" value="Unassembled WGS sequence"/>
</dbReference>
<dbReference type="OMA" id="CPAKKYC"/>
<dbReference type="AlphaFoldDB" id="S3BRL4"/>
<name>S3BRL4_OPHP1</name>
<evidence type="ECO:0000256" key="1">
    <source>
        <dbReference type="SAM" id="SignalP"/>
    </source>
</evidence>
<reference evidence="2 3" key="1">
    <citation type="journal article" date="2013" name="BMC Genomics">
        <title>The genome and transcriptome of the pine saprophyte Ophiostoma piceae, and a comparison with the bark beetle-associated pine pathogen Grosmannia clavigera.</title>
        <authorList>
            <person name="Haridas S."/>
            <person name="Wang Y."/>
            <person name="Lim L."/>
            <person name="Massoumi Alamouti S."/>
            <person name="Jackman S."/>
            <person name="Docking R."/>
            <person name="Robertson G."/>
            <person name="Birol I."/>
            <person name="Bohlmann J."/>
            <person name="Breuil C."/>
        </authorList>
    </citation>
    <scope>NUCLEOTIDE SEQUENCE [LARGE SCALE GENOMIC DNA]</scope>
    <source>
        <strain evidence="2 3">UAMH 11346</strain>
    </source>
</reference>
<dbReference type="VEuPathDB" id="FungiDB:F503_08676"/>
<gene>
    <name evidence="2" type="ORF">F503_08676</name>
</gene>
<evidence type="ECO:0000313" key="3">
    <source>
        <dbReference type="Proteomes" id="UP000016923"/>
    </source>
</evidence>
<dbReference type="EMBL" id="KE148171">
    <property type="protein sequence ID" value="EPE03062.1"/>
    <property type="molecule type" value="Genomic_DNA"/>
</dbReference>
<keyword evidence="3" id="KW-1185">Reference proteome</keyword>
<feature type="chain" id="PRO_5004506474" evidence="1">
    <location>
        <begin position="22"/>
        <end position="438"/>
    </location>
</feature>
<dbReference type="OrthoDB" id="5299321at2759"/>
<organism evidence="2 3">
    <name type="scientific">Ophiostoma piceae (strain UAMH 11346)</name>
    <name type="common">Sap stain fungus</name>
    <dbReference type="NCBI Taxonomy" id="1262450"/>
    <lineage>
        <taxon>Eukaryota</taxon>
        <taxon>Fungi</taxon>
        <taxon>Dikarya</taxon>
        <taxon>Ascomycota</taxon>
        <taxon>Pezizomycotina</taxon>
        <taxon>Sordariomycetes</taxon>
        <taxon>Sordariomycetidae</taxon>
        <taxon>Ophiostomatales</taxon>
        <taxon>Ophiostomataceae</taxon>
        <taxon>Ophiostoma</taxon>
    </lineage>
</organism>
<proteinExistence type="predicted"/>
<protein>
    <submittedName>
        <fullName evidence="2">Uncharacterized protein</fullName>
    </submittedName>
</protein>
<keyword evidence="1" id="KW-0732">Signal</keyword>
<dbReference type="HOGENOM" id="CLU_051359_0_0_1"/>
<accession>S3BRL4</accession>
<dbReference type="eggNOG" id="ENOG502RW1B">
    <property type="taxonomic scope" value="Eukaryota"/>
</dbReference>
<feature type="signal peptide" evidence="1">
    <location>
        <begin position="1"/>
        <end position="21"/>
    </location>
</feature>
<evidence type="ECO:0000313" key="2">
    <source>
        <dbReference type="EMBL" id="EPE03062.1"/>
    </source>
</evidence>
<sequence length="438" mass="45564">MAAFLIPCLLASPLFAQLARASPIAALKPRDTSTVSPSFATITPVVISHGALDDAGIASLMQSLSADSGPVPTAAPALDRRQEATSSSLALTVTTAGPFVAIDIGDPLVACAASEVSTTTASGPIQTFQVSTGSSDMRSLKLSSINGSTTEVTSILGGDDAGTFKFDANERITEFYVFATDRQFVGFNYTTDAGNTYRAMTIVSKSVDGVKVPVGSGILAQIRYVPCPNGIIPSMGFDFLDELESIAISNIAYSGFTNNILPATDGQTVTVGSQIIDNRNSSSEQTTSIQTTAAITKQHSITTNIGWNVGSTVTVTSEVGIPFLAKGSISTAATWGLQGSVADQKLTGSTITNAGTINLKCPAKKYCVGSSFFTMFKLDVDVEATFQAKTKSGSNFNWVQKGSYSGADSLAIELQVDEVNSTVSRRGAEWVSGSAVLI</sequence>
<dbReference type="Gene3D" id="2.170.15.10">
    <property type="entry name" value="Proaerolysin, chain A, domain 3"/>
    <property type="match status" value="1"/>
</dbReference>